<evidence type="ECO:0000256" key="7">
    <source>
        <dbReference type="SAM" id="Phobius"/>
    </source>
</evidence>
<dbReference type="GO" id="GO:0008237">
    <property type="term" value="F:metallopeptidase activity"/>
    <property type="evidence" value="ECO:0007669"/>
    <property type="project" value="UniProtKB-KW"/>
</dbReference>
<comment type="similarity">
    <text evidence="6">Belongs to the peptidase M48 family.</text>
</comment>
<comment type="cofactor">
    <cofactor evidence="6">
        <name>Zn(2+)</name>
        <dbReference type="ChEBI" id="CHEBI:29105"/>
    </cofactor>
    <text evidence="6">Binds 1 zinc ion per subunit.</text>
</comment>
<dbReference type="Pfam" id="PF01435">
    <property type="entry name" value="Peptidase_M48"/>
    <property type="match status" value="1"/>
</dbReference>
<comment type="caution">
    <text evidence="9">The sequence shown here is derived from an EMBL/GenBank/DDBJ whole genome shotgun (WGS) entry which is preliminary data.</text>
</comment>
<organism evidence="9 10">
    <name type="scientific">Sphaerisporangium dianthi</name>
    <dbReference type="NCBI Taxonomy" id="1436120"/>
    <lineage>
        <taxon>Bacteria</taxon>
        <taxon>Bacillati</taxon>
        <taxon>Actinomycetota</taxon>
        <taxon>Actinomycetes</taxon>
        <taxon>Streptosporangiales</taxon>
        <taxon>Streptosporangiaceae</taxon>
        <taxon>Sphaerisporangium</taxon>
    </lineage>
</organism>
<dbReference type="RefSeq" id="WP_380835477.1">
    <property type="nucleotide sequence ID" value="NZ_JBHSFP010000001.1"/>
</dbReference>
<keyword evidence="7" id="KW-0472">Membrane</keyword>
<proteinExistence type="inferred from homology"/>
<evidence type="ECO:0000313" key="9">
    <source>
        <dbReference type="EMBL" id="MFC4529145.1"/>
    </source>
</evidence>
<sequence>MTLAPPRFAEAPEEVADLPGLAKLTCALRHSARLPGLLVHITPELEDNAEALAVRCDRTPRIDLGTGLLGEGDALYGVLAHEIAHHALGHGVAAPFWRRPSWWARAALLAGLIVHLPVLLLGVLGCLVVAVHAAGVRRARLEEFDADFHAAQLLDAAGLPGRRLIAAALADLIDLPTAYRLIGWLVDDHPSAKARRRLLAAGRRARRLRWALLWQRTHVPAPACGVSCSSCGLGHPPGTRGGAR</sequence>
<dbReference type="EMBL" id="JBHSFP010000001">
    <property type="protein sequence ID" value="MFC4529145.1"/>
    <property type="molecule type" value="Genomic_DNA"/>
</dbReference>
<accession>A0ABV9C7W5</accession>
<keyword evidence="7" id="KW-0812">Transmembrane</keyword>
<keyword evidence="1 6" id="KW-0645">Protease</keyword>
<evidence type="ECO:0000256" key="5">
    <source>
        <dbReference type="ARBA" id="ARBA00023049"/>
    </source>
</evidence>
<keyword evidence="7" id="KW-1133">Transmembrane helix</keyword>
<feature type="domain" description="Peptidase M48" evidence="8">
    <location>
        <begin position="62"/>
        <end position="196"/>
    </location>
</feature>
<keyword evidence="3 6" id="KW-0378">Hydrolase</keyword>
<evidence type="ECO:0000256" key="2">
    <source>
        <dbReference type="ARBA" id="ARBA00022723"/>
    </source>
</evidence>
<evidence type="ECO:0000313" key="10">
    <source>
        <dbReference type="Proteomes" id="UP001596004"/>
    </source>
</evidence>
<evidence type="ECO:0000256" key="4">
    <source>
        <dbReference type="ARBA" id="ARBA00022833"/>
    </source>
</evidence>
<dbReference type="InterPro" id="IPR001915">
    <property type="entry name" value="Peptidase_M48"/>
</dbReference>
<keyword evidence="10" id="KW-1185">Reference proteome</keyword>
<dbReference type="EC" id="3.4.24.-" evidence="9"/>
<protein>
    <submittedName>
        <fullName evidence="9">M48 family metalloprotease</fullName>
        <ecNumber evidence="9">3.4.24.-</ecNumber>
    </submittedName>
</protein>
<keyword evidence="4 6" id="KW-0862">Zinc</keyword>
<reference evidence="10" key="1">
    <citation type="journal article" date="2019" name="Int. J. Syst. Evol. Microbiol.">
        <title>The Global Catalogue of Microorganisms (GCM) 10K type strain sequencing project: providing services to taxonomists for standard genome sequencing and annotation.</title>
        <authorList>
            <consortium name="The Broad Institute Genomics Platform"/>
            <consortium name="The Broad Institute Genome Sequencing Center for Infectious Disease"/>
            <person name="Wu L."/>
            <person name="Ma J."/>
        </authorList>
    </citation>
    <scope>NUCLEOTIDE SEQUENCE [LARGE SCALE GENOMIC DNA]</scope>
    <source>
        <strain evidence="10">CGMCC 4.7132</strain>
    </source>
</reference>
<keyword evidence="5 6" id="KW-0482">Metalloprotease</keyword>
<evidence type="ECO:0000256" key="1">
    <source>
        <dbReference type="ARBA" id="ARBA00022670"/>
    </source>
</evidence>
<feature type="transmembrane region" description="Helical" evidence="7">
    <location>
        <begin position="106"/>
        <end position="131"/>
    </location>
</feature>
<dbReference type="Proteomes" id="UP001596004">
    <property type="component" value="Unassembled WGS sequence"/>
</dbReference>
<evidence type="ECO:0000259" key="8">
    <source>
        <dbReference type="Pfam" id="PF01435"/>
    </source>
</evidence>
<name>A0ABV9C7W5_9ACTN</name>
<keyword evidence="2" id="KW-0479">Metal-binding</keyword>
<evidence type="ECO:0000256" key="6">
    <source>
        <dbReference type="RuleBase" id="RU003983"/>
    </source>
</evidence>
<gene>
    <name evidence="9" type="ORF">ACFO60_00100</name>
</gene>
<evidence type="ECO:0000256" key="3">
    <source>
        <dbReference type="ARBA" id="ARBA00022801"/>
    </source>
</evidence>